<dbReference type="InterPro" id="IPR001017">
    <property type="entry name" value="DH_E1"/>
</dbReference>
<dbReference type="InterPro" id="IPR050642">
    <property type="entry name" value="PDH_E1_Alpha_Subunit"/>
</dbReference>
<dbReference type="CDD" id="cd02000">
    <property type="entry name" value="TPP_E1_PDC_ADC_BCADC"/>
    <property type="match status" value="1"/>
</dbReference>
<comment type="cofactor">
    <cofactor evidence="1">
        <name>thiamine diphosphate</name>
        <dbReference type="ChEBI" id="CHEBI:58937"/>
    </cofactor>
</comment>
<sequence>MQGTGASNEVMTIEQSLWRMMVLIRAVENRIGELVLAGEIKTPCHLSIGQEAIPAGVCAALQPDDSLWGGHRSHGHYLAKGGDLRAMMAEIFGKATGCARGRGGSMHLVDTAQGIFGTVPLVAATIPLAVGAALSAKLRGTGQIAVAFFGDGATDEGHFHESLTLAALYRLPVLFVCENNLYSTHLTLKERRVKDNIVESADLHGLSGERVDGNDVMAVQSSAQQAVQRARAGNGPTLLECRTYRWRGHVGPAADLEVGEDRRRELDEWRQRDPIARCRERLRAQGLSSERFESLEAAVRDEVEEAVTFARQSPAPDDSELLHHVYVSRRGV</sequence>
<organism evidence="5 6">
    <name type="scientific">Nitrospira defluvii</name>
    <dbReference type="NCBI Taxonomy" id="330214"/>
    <lineage>
        <taxon>Bacteria</taxon>
        <taxon>Pseudomonadati</taxon>
        <taxon>Nitrospirota</taxon>
        <taxon>Nitrospiria</taxon>
        <taxon>Nitrospirales</taxon>
        <taxon>Nitrospiraceae</taxon>
        <taxon>Nitrospira</taxon>
    </lineage>
</organism>
<dbReference type="Pfam" id="PF00676">
    <property type="entry name" value="E1_dh"/>
    <property type="match status" value="1"/>
</dbReference>
<dbReference type="GO" id="GO:0016491">
    <property type="term" value="F:oxidoreductase activity"/>
    <property type="evidence" value="ECO:0007669"/>
    <property type="project" value="UniProtKB-KW"/>
</dbReference>
<dbReference type="PANTHER" id="PTHR11516:SF60">
    <property type="entry name" value="PYRUVATE DEHYDROGENASE E1 COMPONENT SUBUNIT ALPHA"/>
    <property type="match status" value="1"/>
</dbReference>
<name>A0ABM8QG81_9BACT</name>
<dbReference type="Gene3D" id="3.40.50.970">
    <property type="match status" value="1"/>
</dbReference>
<proteinExistence type="predicted"/>
<dbReference type="SUPFAM" id="SSF52518">
    <property type="entry name" value="Thiamin diphosphate-binding fold (THDP-binding)"/>
    <property type="match status" value="1"/>
</dbReference>
<evidence type="ECO:0000256" key="1">
    <source>
        <dbReference type="ARBA" id="ARBA00001964"/>
    </source>
</evidence>
<dbReference type="EMBL" id="CAJNBJ010000001">
    <property type="protein sequence ID" value="CAE6695101.1"/>
    <property type="molecule type" value="Genomic_DNA"/>
</dbReference>
<keyword evidence="3" id="KW-0786">Thiamine pyrophosphate</keyword>
<evidence type="ECO:0000256" key="3">
    <source>
        <dbReference type="ARBA" id="ARBA00023052"/>
    </source>
</evidence>
<dbReference type="Proteomes" id="UP000675880">
    <property type="component" value="Unassembled WGS sequence"/>
</dbReference>
<reference evidence="5 6" key="1">
    <citation type="submission" date="2021-02" db="EMBL/GenBank/DDBJ databases">
        <authorList>
            <person name="Han P."/>
        </authorList>
    </citation>
    <scope>NUCLEOTIDE SEQUENCE [LARGE SCALE GENOMIC DNA]</scope>
    <source>
        <strain evidence="5">Candidatus Nitrospira sp. ZN2</strain>
    </source>
</reference>
<dbReference type="InterPro" id="IPR029061">
    <property type="entry name" value="THDP-binding"/>
</dbReference>
<dbReference type="PANTHER" id="PTHR11516">
    <property type="entry name" value="PYRUVATE DEHYDROGENASE E1 COMPONENT, ALPHA SUBUNIT BACTERIAL AND ORGANELLAR"/>
    <property type="match status" value="1"/>
</dbReference>
<evidence type="ECO:0000259" key="4">
    <source>
        <dbReference type="Pfam" id="PF00676"/>
    </source>
</evidence>
<gene>
    <name evidence="5" type="primary">acoA</name>
    <name evidence="5" type="ORF">NSPZN2_10417</name>
</gene>
<accession>A0ABM8QG81</accession>
<comment type="caution">
    <text evidence="5">The sequence shown here is derived from an EMBL/GenBank/DDBJ whole genome shotgun (WGS) entry which is preliminary data.</text>
</comment>
<feature type="domain" description="Dehydrogenase E1 component" evidence="4">
    <location>
        <begin position="20"/>
        <end position="316"/>
    </location>
</feature>
<evidence type="ECO:0000313" key="6">
    <source>
        <dbReference type="Proteomes" id="UP000675880"/>
    </source>
</evidence>
<protein>
    <submittedName>
        <fullName evidence="5">Acetoin:2,6-dichlorophenolindophenol oxidoreductase subunit alpha</fullName>
        <ecNumber evidence="5">1.1.1.-</ecNumber>
    </submittedName>
</protein>
<evidence type="ECO:0000256" key="2">
    <source>
        <dbReference type="ARBA" id="ARBA00023002"/>
    </source>
</evidence>
<keyword evidence="2 5" id="KW-0560">Oxidoreductase</keyword>
<evidence type="ECO:0000313" key="5">
    <source>
        <dbReference type="EMBL" id="CAE6695101.1"/>
    </source>
</evidence>
<keyword evidence="6" id="KW-1185">Reference proteome</keyword>
<dbReference type="EC" id="1.1.1.-" evidence="5"/>